<dbReference type="AlphaFoldDB" id="A0A4Y7WJG9"/>
<evidence type="ECO:0008006" key="3">
    <source>
        <dbReference type="Google" id="ProtNLM"/>
    </source>
</evidence>
<name>A0A4Y7WJG9_9BACI</name>
<dbReference type="Proteomes" id="UP000298210">
    <property type="component" value="Unassembled WGS sequence"/>
</dbReference>
<evidence type="ECO:0000313" key="2">
    <source>
        <dbReference type="Proteomes" id="UP000298210"/>
    </source>
</evidence>
<reference evidence="1 2" key="1">
    <citation type="submission" date="2019-03" db="EMBL/GenBank/DDBJ databases">
        <authorList>
            <person name="Liu G."/>
        </authorList>
    </citation>
    <scope>NUCLEOTIDE SEQUENCE [LARGE SCALE GENOMIC DNA]</scope>
    <source>
        <strain evidence="1 2">DSM 19099</strain>
    </source>
</reference>
<gene>
    <name evidence="1" type="ORF">E2L03_15085</name>
</gene>
<sequence length="449" mass="47667">MIHLTSALQIEQQIIDIGDGGEYESITEAIGELITSGATRSNSSVTLNLLKGFVLKEQIHIENLNLDWMTIVSEDSIVPIQASAISETLIESRRPAFLGRNQATLPTIGVLFEYDTQTARCDGITVAFGSKVRLLPGAGVNYADRGLGAYYHSEAFCYMEGLTEGGGGIGAGDVTGVSFRYCSNRAFMASFGSKINCARSILDYCSGDNAVYAIWGSFCDIYQSNVSHATNTAVHSRDGSKVNARETNVSHSNRGFHASTGSTINASTSSAKNCTIGYHATGASTINAQESDASGASWEGFFAEKGSIINADRSLANDCREGFSARFNSIINADTSSAQRARNHGFLANETSSIQARNCVANQAMINGFLATRSSTINARGSNARSCNGNGFRAEEGSSLNANSGDATGSGNEGLDVFRGSFISAQNSIGSLRLPERLNQLTREGAIFR</sequence>
<evidence type="ECO:0000313" key="1">
    <source>
        <dbReference type="EMBL" id="TES48432.1"/>
    </source>
</evidence>
<protein>
    <recommendedName>
        <fullName evidence="3">Right-handed parallel beta-helix repeat-containing protein</fullName>
    </recommendedName>
</protein>
<dbReference type="EMBL" id="SNUX01000003">
    <property type="protein sequence ID" value="TES48432.1"/>
    <property type="molecule type" value="Genomic_DNA"/>
</dbReference>
<proteinExistence type="predicted"/>
<dbReference type="RefSeq" id="WP_134259539.1">
    <property type="nucleotide sequence ID" value="NZ_LDIM01000014.1"/>
</dbReference>
<accession>A0A4Y7WJG9</accession>
<comment type="caution">
    <text evidence="1">The sequence shown here is derived from an EMBL/GenBank/DDBJ whole genome shotgun (WGS) entry which is preliminary data.</text>
</comment>
<organism evidence="1 2">
    <name type="scientific">Shouchella lehensis</name>
    <dbReference type="NCBI Taxonomy" id="300825"/>
    <lineage>
        <taxon>Bacteria</taxon>
        <taxon>Bacillati</taxon>
        <taxon>Bacillota</taxon>
        <taxon>Bacilli</taxon>
        <taxon>Bacillales</taxon>
        <taxon>Bacillaceae</taxon>
        <taxon>Shouchella</taxon>
    </lineage>
</organism>